<feature type="transmembrane region" description="Helical" evidence="1">
    <location>
        <begin position="29"/>
        <end position="45"/>
    </location>
</feature>
<keyword evidence="3" id="KW-1185">Reference proteome</keyword>
<reference evidence="2 3" key="1">
    <citation type="submission" date="2024-05" db="EMBL/GenBank/DDBJ databases">
        <authorList>
            <person name="Liu Q."/>
            <person name="Xin Y.-H."/>
        </authorList>
    </citation>
    <scope>NUCLEOTIDE SEQUENCE [LARGE SCALE GENOMIC DNA]</scope>
    <source>
        <strain evidence="2 3">CGMCC 1.10181</strain>
    </source>
</reference>
<comment type="caution">
    <text evidence="2">The sequence shown here is derived from an EMBL/GenBank/DDBJ whole genome shotgun (WGS) entry which is preliminary data.</text>
</comment>
<protein>
    <submittedName>
        <fullName evidence="2">Uncharacterized protein</fullName>
    </submittedName>
</protein>
<gene>
    <name evidence="2" type="ORF">ABC974_23055</name>
</gene>
<evidence type="ECO:0000313" key="2">
    <source>
        <dbReference type="EMBL" id="MEN2792525.1"/>
    </source>
</evidence>
<accession>A0ABU9Y9P7</accession>
<evidence type="ECO:0000313" key="3">
    <source>
        <dbReference type="Proteomes" id="UP001419910"/>
    </source>
</evidence>
<keyword evidence="1" id="KW-0812">Transmembrane</keyword>
<keyword evidence="1" id="KW-1133">Transmembrane helix</keyword>
<sequence length="76" mass="8667">MAMALSPGFSLQPISHAVAGQAIRAGKSWLILAVISNLFFLAVNWRKFRILYNIFNQLVGCWRNWGRFSGVRLMRV</sequence>
<proteinExistence type="predicted"/>
<evidence type="ECO:0000256" key="1">
    <source>
        <dbReference type="SAM" id="Phobius"/>
    </source>
</evidence>
<name>A0ABU9Y9P7_9SPHN</name>
<dbReference type="RefSeq" id="WP_343888259.1">
    <property type="nucleotide sequence ID" value="NZ_BAAAEH010000007.1"/>
</dbReference>
<dbReference type="EMBL" id="JBDIME010000030">
    <property type="protein sequence ID" value="MEN2792525.1"/>
    <property type="molecule type" value="Genomic_DNA"/>
</dbReference>
<dbReference type="Proteomes" id="UP001419910">
    <property type="component" value="Unassembled WGS sequence"/>
</dbReference>
<keyword evidence="1" id="KW-0472">Membrane</keyword>
<organism evidence="2 3">
    <name type="scientific">Sphingomonas oligophenolica</name>
    <dbReference type="NCBI Taxonomy" id="301154"/>
    <lineage>
        <taxon>Bacteria</taxon>
        <taxon>Pseudomonadati</taxon>
        <taxon>Pseudomonadota</taxon>
        <taxon>Alphaproteobacteria</taxon>
        <taxon>Sphingomonadales</taxon>
        <taxon>Sphingomonadaceae</taxon>
        <taxon>Sphingomonas</taxon>
    </lineage>
</organism>